<dbReference type="Gene3D" id="3.90.1150.10">
    <property type="entry name" value="Aspartate Aminotransferase, domain 1"/>
    <property type="match status" value="1"/>
</dbReference>
<evidence type="ECO:0000256" key="8">
    <source>
        <dbReference type="ARBA" id="ARBA00029996"/>
    </source>
</evidence>
<dbReference type="PANTHER" id="PTHR42885:SF1">
    <property type="entry name" value="THREONINE-PHOSPHATE DECARBOXYLASE"/>
    <property type="match status" value="1"/>
</dbReference>
<organism evidence="11">
    <name type="scientific">Candidatus Tenderia electrophaga</name>
    <dbReference type="NCBI Taxonomy" id="1748243"/>
    <lineage>
        <taxon>Bacteria</taxon>
        <taxon>Pseudomonadati</taxon>
        <taxon>Pseudomonadota</taxon>
        <taxon>Gammaproteobacteria</taxon>
        <taxon>Candidatus Tenderiales</taxon>
        <taxon>Candidatus Tenderiaceae</taxon>
        <taxon>Candidatus Tenderia</taxon>
    </lineage>
</organism>
<comment type="caution">
    <text evidence="11">The sequence shown here is derived from an EMBL/GenBank/DDBJ whole genome shotgun (WGS) entry which is preliminary data.</text>
</comment>
<evidence type="ECO:0000256" key="1">
    <source>
        <dbReference type="ARBA" id="ARBA00001933"/>
    </source>
</evidence>
<dbReference type="InterPro" id="IPR015421">
    <property type="entry name" value="PyrdxlP-dep_Trfase_major"/>
</dbReference>
<proteinExistence type="predicted"/>
<dbReference type="PROSITE" id="PS00105">
    <property type="entry name" value="AA_TRANSFER_CLASS_1"/>
    <property type="match status" value="1"/>
</dbReference>
<evidence type="ECO:0000256" key="4">
    <source>
        <dbReference type="ARBA" id="ARBA00012285"/>
    </source>
</evidence>
<keyword evidence="7 11" id="KW-0456">Lyase</keyword>
<dbReference type="Pfam" id="PF00155">
    <property type="entry name" value="Aminotran_1_2"/>
    <property type="match status" value="1"/>
</dbReference>
<dbReference type="Gene3D" id="3.40.640.10">
    <property type="entry name" value="Type I PLP-dependent aspartate aminotransferase-like (Major domain)"/>
    <property type="match status" value="1"/>
</dbReference>
<evidence type="ECO:0000256" key="2">
    <source>
        <dbReference type="ARBA" id="ARBA00003444"/>
    </source>
</evidence>
<evidence type="ECO:0000256" key="9">
    <source>
        <dbReference type="ARBA" id="ARBA00048531"/>
    </source>
</evidence>
<name>A0A832N3Q2_9GAMM</name>
<dbReference type="UniPathway" id="UPA00148"/>
<comment type="cofactor">
    <cofactor evidence="1">
        <name>pyridoxal 5'-phosphate</name>
        <dbReference type="ChEBI" id="CHEBI:597326"/>
    </cofactor>
</comment>
<keyword evidence="5" id="KW-0169">Cobalamin biosynthesis</keyword>
<dbReference type="NCBIfam" id="TIGR01140">
    <property type="entry name" value="L_thr_O3P_dcar"/>
    <property type="match status" value="1"/>
</dbReference>
<evidence type="ECO:0000256" key="3">
    <source>
        <dbReference type="ARBA" id="ARBA00004953"/>
    </source>
</evidence>
<dbReference type="GO" id="GO:0030170">
    <property type="term" value="F:pyridoxal phosphate binding"/>
    <property type="evidence" value="ECO:0007669"/>
    <property type="project" value="InterPro"/>
</dbReference>
<dbReference type="EC" id="4.1.1.81" evidence="4"/>
<dbReference type="InterPro" id="IPR005860">
    <property type="entry name" value="CobD"/>
</dbReference>
<evidence type="ECO:0000259" key="10">
    <source>
        <dbReference type="Pfam" id="PF00155"/>
    </source>
</evidence>
<dbReference type="AlphaFoldDB" id="A0A832N3Q2"/>
<accession>A0A832N3Q2</accession>
<evidence type="ECO:0000256" key="7">
    <source>
        <dbReference type="ARBA" id="ARBA00023239"/>
    </source>
</evidence>
<feature type="domain" description="Aminotransferase class I/classII large" evidence="10">
    <location>
        <begin position="54"/>
        <end position="322"/>
    </location>
</feature>
<dbReference type="EMBL" id="DRNF01000321">
    <property type="protein sequence ID" value="HHJ80985.1"/>
    <property type="molecule type" value="Genomic_DNA"/>
</dbReference>
<reference evidence="11" key="1">
    <citation type="journal article" date="2020" name="mSystems">
        <title>Genome- and Community-Level Interaction Insights into Carbon Utilization and Element Cycling Functions of Hydrothermarchaeota in Hydrothermal Sediment.</title>
        <authorList>
            <person name="Zhou Z."/>
            <person name="Liu Y."/>
            <person name="Xu W."/>
            <person name="Pan J."/>
            <person name="Luo Z.H."/>
            <person name="Li M."/>
        </authorList>
    </citation>
    <scope>NUCLEOTIDE SEQUENCE [LARGE SCALE GENOMIC DNA]</scope>
    <source>
        <strain evidence="11">HyVt-505</strain>
    </source>
</reference>
<comment type="pathway">
    <text evidence="3">Cofactor biosynthesis; adenosylcobalamin biosynthesis.</text>
</comment>
<evidence type="ECO:0000256" key="6">
    <source>
        <dbReference type="ARBA" id="ARBA00022898"/>
    </source>
</evidence>
<evidence type="ECO:0000313" key="11">
    <source>
        <dbReference type="EMBL" id="HHJ80985.1"/>
    </source>
</evidence>
<dbReference type="InterPro" id="IPR004839">
    <property type="entry name" value="Aminotransferase_I/II_large"/>
</dbReference>
<dbReference type="Proteomes" id="UP000885832">
    <property type="component" value="Unassembled WGS sequence"/>
</dbReference>
<comment type="function">
    <text evidence="2">Decarboxylates L-threonine-O-3-phosphate to yield (R)-1-amino-2-propanol O-2-phosphate, the precursor for the linkage between the nucleotide loop and the corrin ring in cobalamin.</text>
</comment>
<dbReference type="InterPro" id="IPR015422">
    <property type="entry name" value="PyrdxlP-dep_Trfase_small"/>
</dbReference>
<sequence>MLEHGGKLRLAAARYDIPLDQWLDLSTGINPNSWQGAMPPLSSWARLPEDEDGLRHAACSYYTAADLLPVAGSQAAIQTLPKLRSHCRVAVLAPSYNEHAHAWQCAGHVVDLIAAEQLDAAVESHDVVVVVNPNNPTAVCFDKQTLLRWHHQLAARGGWLIVDEAFMDVSPANSLAASANVNGLIVLRSLGKFFGLAGARVGFVLSDAALLQQLAQALGPWTISGPARWLATAALNDRAWQSETRQQLKQQGQRLKGLLSDHGLLPDGDTALFQSIATEQAAMIHEQLAGQGILTRLFIEPSRLRFGLPGNEAEWQRLATALAQLPRQKIQALSA</sequence>
<dbReference type="GO" id="GO:0048472">
    <property type="term" value="F:threonine-phosphate decarboxylase activity"/>
    <property type="evidence" value="ECO:0007669"/>
    <property type="project" value="UniProtKB-EC"/>
</dbReference>
<gene>
    <name evidence="11" type="ORF">ENJ65_05070</name>
</gene>
<dbReference type="GO" id="GO:0009236">
    <property type="term" value="P:cobalamin biosynthetic process"/>
    <property type="evidence" value="ECO:0007669"/>
    <property type="project" value="UniProtKB-UniPathway"/>
</dbReference>
<dbReference type="PANTHER" id="PTHR42885">
    <property type="entry name" value="HISTIDINOL-PHOSPHATE AMINOTRANSFERASE-RELATED"/>
    <property type="match status" value="1"/>
</dbReference>
<dbReference type="InterPro" id="IPR004838">
    <property type="entry name" value="NHTrfase_class1_PyrdxlP-BS"/>
</dbReference>
<keyword evidence="6" id="KW-0663">Pyridoxal phosphate</keyword>
<protein>
    <recommendedName>
        <fullName evidence="4">threonine-phosphate decarboxylase</fullName>
        <ecNumber evidence="4">4.1.1.81</ecNumber>
    </recommendedName>
    <alternativeName>
        <fullName evidence="8">L-threonine-O-3-phosphate decarboxylase</fullName>
    </alternativeName>
</protein>
<dbReference type="InterPro" id="IPR015424">
    <property type="entry name" value="PyrdxlP-dep_Trfase"/>
</dbReference>
<dbReference type="SUPFAM" id="SSF53383">
    <property type="entry name" value="PLP-dependent transferases"/>
    <property type="match status" value="1"/>
</dbReference>
<evidence type="ECO:0000256" key="5">
    <source>
        <dbReference type="ARBA" id="ARBA00022573"/>
    </source>
</evidence>
<comment type="catalytic activity">
    <reaction evidence="9">
        <text>O-phospho-L-threonine + H(+) = (R)-1-aminopropan-2-yl phosphate + CO2</text>
        <dbReference type="Rhea" id="RHEA:11492"/>
        <dbReference type="ChEBI" id="CHEBI:15378"/>
        <dbReference type="ChEBI" id="CHEBI:16526"/>
        <dbReference type="ChEBI" id="CHEBI:58563"/>
        <dbReference type="ChEBI" id="CHEBI:58675"/>
        <dbReference type="EC" id="4.1.1.81"/>
    </reaction>
</comment>